<dbReference type="InterPro" id="IPR011333">
    <property type="entry name" value="SKP1/BTB/POZ_sf"/>
</dbReference>
<dbReference type="PROSITE" id="PS50097">
    <property type="entry name" value="BTB"/>
    <property type="match status" value="1"/>
</dbReference>
<dbReference type="PANTHER" id="PTHR45632">
    <property type="entry name" value="LD33804P"/>
    <property type="match status" value="1"/>
</dbReference>
<comment type="caution">
    <text evidence="4">The sequence shown here is derived from an EMBL/GenBank/DDBJ whole genome shotgun (WGS) entry which is preliminary data.</text>
</comment>
<dbReference type="Gene3D" id="3.30.710.10">
    <property type="entry name" value="Potassium Channel Kv1.1, Chain A"/>
    <property type="match status" value="1"/>
</dbReference>
<dbReference type="SUPFAM" id="SSF54695">
    <property type="entry name" value="POZ domain"/>
    <property type="match status" value="1"/>
</dbReference>
<protein>
    <recommendedName>
        <fullName evidence="3">BTB domain-containing protein</fullName>
    </recommendedName>
</protein>
<gene>
    <name evidence="4" type="ORF">SKAU_G00032810</name>
</gene>
<evidence type="ECO:0000313" key="4">
    <source>
        <dbReference type="EMBL" id="KAJ8382503.1"/>
    </source>
</evidence>
<evidence type="ECO:0000256" key="1">
    <source>
        <dbReference type="ARBA" id="ARBA00022441"/>
    </source>
</evidence>
<evidence type="ECO:0000256" key="2">
    <source>
        <dbReference type="ARBA" id="ARBA00022737"/>
    </source>
</evidence>
<dbReference type="PANTHER" id="PTHR45632:SF3">
    <property type="entry name" value="KELCH-LIKE PROTEIN 32"/>
    <property type="match status" value="1"/>
</dbReference>
<dbReference type="EMBL" id="JAINUF010000001">
    <property type="protein sequence ID" value="KAJ8382503.1"/>
    <property type="molecule type" value="Genomic_DNA"/>
</dbReference>
<name>A0A9Q1GF99_SYNKA</name>
<reference evidence="4" key="1">
    <citation type="journal article" date="2023" name="Science">
        <title>Genome structures resolve the early diversification of teleost fishes.</title>
        <authorList>
            <person name="Parey E."/>
            <person name="Louis A."/>
            <person name="Montfort J."/>
            <person name="Bouchez O."/>
            <person name="Roques C."/>
            <person name="Iampietro C."/>
            <person name="Lluch J."/>
            <person name="Castinel A."/>
            <person name="Donnadieu C."/>
            <person name="Desvignes T."/>
            <person name="Floi Bucao C."/>
            <person name="Jouanno E."/>
            <person name="Wen M."/>
            <person name="Mejri S."/>
            <person name="Dirks R."/>
            <person name="Jansen H."/>
            <person name="Henkel C."/>
            <person name="Chen W.J."/>
            <person name="Zahm M."/>
            <person name="Cabau C."/>
            <person name="Klopp C."/>
            <person name="Thompson A.W."/>
            <person name="Robinson-Rechavi M."/>
            <person name="Braasch I."/>
            <person name="Lecointre G."/>
            <person name="Bobe J."/>
            <person name="Postlethwait J.H."/>
            <person name="Berthelot C."/>
            <person name="Roest Crollius H."/>
            <person name="Guiguen Y."/>
        </authorList>
    </citation>
    <scope>NUCLEOTIDE SEQUENCE</scope>
    <source>
        <tissue evidence="4">Blood</tissue>
    </source>
</reference>
<evidence type="ECO:0000313" key="5">
    <source>
        <dbReference type="Proteomes" id="UP001152622"/>
    </source>
</evidence>
<dbReference type="AlphaFoldDB" id="A0A9Q1GF99"/>
<dbReference type="Pfam" id="PF00651">
    <property type="entry name" value="BTB"/>
    <property type="match status" value="1"/>
</dbReference>
<dbReference type="OrthoDB" id="8962738at2759"/>
<proteinExistence type="predicted"/>
<evidence type="ECO:0000259" key="3">
    <source>
        <dbReference type="PROSITE" id="PS50097"/>
    </source>
</evidence>
<accession>A0A9Q1GF99</accession>
<feature type="domain" description="BTB" evidence="3">
    <location>
        <begin position="117"/>
        <end position="133"/>
    </location>
</feature>
<keyword evidence="1" id="KW-0880">Kelch repeat</keyword>
<keyword evidence="2" id="KW-0677">Repeat</keyword>
<keyword evidence="5" id="KW-1185">Reference proteome</keyword>
<dbReference type="Proteomes" id="UP001152622">
    <property type="component" value="Chromosome 1"/>
</dbReference>
<dbReference type="InterPro" id="IPR000210">
    <property type="entry name" value="BTB/POZ_dom"/>
</dbReference>
<organism evidence="4 5">
    <name type="scientific">Synaphobranchus kaupii</name>
    <name type="common">Kaup's arrowtooth eel</name>
    <dbReference type="NCBI Taxonomy" id="118154"/>
    <lineage>
        <taxon>Eukaryota</taxon>
        <taxon>Metazoa</taxon>
        <taxon>Chordata</taxon>
        <taxon>Craniata</taxon>
        <taxon>Vertebrata</taxon>
        <taxon>Euteleostomi</taxon>
        <taxon>Actinopterygii</taxon>
        <taxon>Neopterygii</taxon>
        <taxon>Teleostei</taxon>
        <taxon>Anguilliformes</taxon>
        <taxon>Synaphobranchidae</taxon>
        <taxon>Synaphobranchus</taxon>
    </lineage>
</organism>
<sequence>MGAKALPTERDKEGDTISYTELPQTELSHTLCGDVELEGLAAVVEFAYTGAIAGLSRDTAAQVLSSSHRIGRRQCPYSSALRKRRRGQREERGRRRGRGRHWRRGLDCIRQLLGGTAHRVILAACSEYFRGMFCCGMRESRQEQVELRVPGGGGVWGAAALLLHGVSVPGVGQRV</sequence>